<proteinExistence type="inferred from homology"/>
<comment type="similarity">
    <text evidence="6">Belongs to the peptidase M48 family.</text>
</comment>
<keyword evidence="10" id="KW-1185">Reference proteome</keyword>
<dbReference type="RefSeq" id="WP_344215708.1">
    <property type="nucleotide sequence ID" value="NZ_BAAAOS010000020.1"/>
</dbReference>
<dbReference type="CDD" id="cd07326">
    <property type="entry name" value="M56_BlaR1_MecR1_like"/>
    <property type="match status" value="1"/>
</dbReference>
<keyword evidence="7" id="KW-0472">Membrane</keyword>
<accession>A0ABN2DR50</accession>
<evidence type="ECO:0000256" key="2">
    <source>
        <dbReference type="ARBA" id="ARBA00022723"/>
    </source>
</evidence>
<dbReference type="InterPro" id="IPR001915">
    <property type="entry name" value="Peptidase_M48"/>
</dbReference>
<keyword evidence="7" id="KW-1133">Transmembrane helix</keyword>
<comment type="cofactor">
    <cofactor evidence="6">
        <name>Zn(2+)</name>
        <dbReference type="ChEBI" id="CHEBI:29105"/>
    </cofactor>
    <text evidence="6">Binds 1 zinc ion per subunit.</text>
</comment>
<organism evidence="9 10">
    <name type="scientific">Kribbella sancticallisti</name>
    <dbReference type="NCBI Taxonomy" id="460087"/>
    <lineage>
        <taxon>Bacteria</taxon>
        <taxon>Bacillati</taxon>
        <taxon>Actinomycetota</taxon>
        <taxon>Actinomycetes</taxon>
        <taxon>Propionibacteriales</taxon>
        <taxon>Kribbellaceae</taxon>
        <taxon>Kribbella</taxon>
    </lineage>
</organism>
<protein>
    <submittedName>
        <fullName evidence="9">M56 family metallopeptidase</fullName>
    </submittedName>
</protein>
<gene>
    <name evidence="9" type="ORF">GCM10009789_38480</name>
</gene>
<evidence type="ECO:0000256" key="3">
    <source>
        <dbReference type="ARBA" id="ARBA00022801"/>
    </source>
</evidence>
<feature type="transmembrane region" description="Helical" evidence="7">
    <location>
        <begin position="287"/>
        <end position="309"/>
    </location>
</feature>
<keyword evidence="1 6" id="KW-0645">Protease</keyword>
<evidence type="ECO:0000259" key="8">
    <source>
        <dbReference type="Pfam" id="PF01435"/>
    </source>
</evidence>
<keyword evidence="2" id="KW-0479">Metal-binding</keyword>
<feature type="transmembrane region" description="Helical" evidence="7">
    <location>
        <begin position="94"/>
        <end position="114"/>
    </location>
</feature>
<feature type="transmembrane region" description="Helical" evidence="7">
    <location>
        <begin position="34"/>
        <end position="57"/>
    </location>
</feature>
<dbReference type="InterPro" id="IPR052173">
    <property type="entry name" value="Beta-lactam_resp_regulator"/>
</dbReference>
<evidence type="ECO:0000313" key="10">
    <source>
        <dbReference type="Proteomes" id="UP001500393"/>
    </source>
</evidence>
<feature type="transmembrane region" description="Helical" evidence="7">
    <location>
        <begin position="6"/>
        <end position="22"/>
    </location>
</feature>
<evidence type="ECO:0000256" key="6">
    <source>
        <dbReference type="RuleBase" id="RU003983"/>
    </source>
</evidence>
<keyword evidence="7" id="KW-0812">Transmembrane</keyword>
<comment type="caution">
    <text evidence="9">The sequence shown here is derived from an EMBL/GenBank/DDBJ whole genome shotgun (WGS) entry which is preliminary data.</text>
</comment>
<dbReference type="EMBL" id="BAAAOS010000020">
    <property type="protein sequence ID" value="GAA1580912.1"/>
    <property type="molecule type" value="Genomic_DNA"/>
</dbReference>
<dbReference type="Gene3D" id="3.30.2010.10">
    <property type="entry name" value="Metalloproteases ('zincins'), catalytic domain"/>
    <property type="match status" value="1"/>
</dbReference>
<evidence type="ECO:0000256" key="1">
    <source>
        <dbReference type="ARBA" id="ARBA00022670"/>
    </source>
</evidence>
<evidence type="ECO:0000256" key="5">
    <source>
        <dbReference type="ARBA" id="ARBA00023049"/>
    </source>
</evidence>
<evidence type="ECO:0000256" key="7">
    <source>
        <dbReference type="SAM" id="Phobius"/>
    </source>
</evidence>
<dbReference type="Pfam" id="PF01435">
    <property type="entry name" value="Peptidase_M48"/>
    <property type="match status" value="1"/>
</dbReference>
<dbReference type="Proteomes" id="UP001500393">
    <property type="component" value="Unassembled WGS sequence"/>
</dbReference>
<evidence type="ECO:0000256" key="4">
    <source>
        <dbReference type="ARBA" id="ARBA00022833"/>
    </source>
</evidence>
<feature type="domain" description="Peptidase M48" evidence="8">
    <location>
        <begin position="121"/>
        <end position="201"/>
    </location>
</feature>
<reference evidence="9 10" key="1">
    <citation type="journal article" date="2019" name="Int. J. Syst. Evol. Microbiol.">
        <title>The Global Catalogue of Microorganisms (GCM) 10K type strain sequencing project: providing services to taxonomists for standard genome sequencing and annotation.</title>
        <authorList>
            <consortium name="The Broad Institute Genomics Platform"/>
            <consortium name="The Broad Institute Genome Sequencing Center for Infectious Disease"/>
            <person name="Wu L."/>
            <person name="Ma J."/>
        </authorList>
    </citation>
    <scope>NUCLEOTIDE SEQUENCE [LARGE SCALE GENOMIC DNA]</scope>
    <source>
        <strain evidence="9 10">JCM 14969</strain>
    </source>
</reference>
<keyword evidence="5 6" id="KW-0482">Metalloprotease</keyword>
<keyword evidence="3 6" id="KW-0378">Hydrolase</keyword>
<dbReference type="PANTHER" id="PTHR34978">
    <property type="entry name" value="POSSIBLE SENSOR-TRANSDUCER PROTEIN BLAR"/>
    <property type="match status" value="1"/>
</dbReference>
<dbReference type="PANTHER" id="PTHR34978:SF3">
    <property type="entry name" value="SLR0241 PROTEIN"/>
    <property type="match status" value="1"/>
</dbReference>
<evidence type="ECO:0000313" key="9">
    <source>
        <dbReference type="EMBL" id="GAA1580912.1"/>
    </source>
</evidence>
<keyword evidence="4 6" id="KW-0862">Zinc</keyword>
<name>A0ABN2DR50_9ACTN</name>
<sequence length="315" mass="33477">MIVAVTLFGYAALIATAGAWLLREARWPTRAPMLAIAAWFAIAVSVVSSIVLGAAALSVRLHLESTDLAEIFHICVTNLRKAYATPGGAVTTTVALAVLAIVSTRTVWGLAATLRQAARHRRRQLQVLDLVASRDAELDVLVLDHPAPAAFCLPGRGHSIVVTSTALAVLSRDELAAVLAHERAHLRGRHHLLVAFFDGLRRAFPRIPVFVWGSVQVRRLVELSADDRASCQHTRSAIANAILLLADATPPAAALALGSEAIQLRLERLTEHQTPLRRGARGTLRGLVIAVVLAPALVAVLPALIAAGIDYCGVG</sequence>